<comment type="caution">
    <text evidence="3">The sequence shown here is derived from an EMBL/GenBank/DDBJ whole genome shotgun (WGS) entry which is preliminary data.</text>
</comment>
<evidence type="ECO:0000256" key="2">
    <source>
        <dbReference type="SAM" id="Phobius"/>
    </source>
</evidence>
<proteinExistence type="predicted"/>
<keyword evidence="2" id="KW-0812">Transmembrane</keyword>
<name>A0ABR0T8S4_AURPU</name>
<feature type="region of interest" description="Disordered" evidence="1">
    <location>
        <begin position="101"/>
        <end position="139"/>
    </location>
</feature>
<dbReference type="Proteomes" id="UP001341245">
    <property type="component" value="Unassembled WGS sequence"/>
</dbReference>
<evidence type="ECO:0000313" key="4">
    <source>
        <dbReference type="Proteomes" id="UP001341245"/>
    </source>
</evidence>
<sequence length="156" mass="18194">MHMIAIPSVPGVSRNFSFGDHNATSSTFVQTDLSNLPWYMAEWTTPVTAVLEAYVLISFLVFLVMVMMCIHRRGCFHICRRRRRRRPIRYQQLPRHHVWHEEQTNDMHEDSDEDVNHYGVNSSQSTDPHAVDTENSDDRVQDIQRLERALRVAGMA</sequence>
<keyword evidence="2" id="KW-1133">Transmembrane helix</keyword>
<keyword evidence="4" id="KW-1185">Reference proteome</keyword>
<evidence type="ECO:0000256" key="1">
    <source>
        <dbReference type="SAM" id="MobiDB-lite"/>
    </source>
</evidence>
<feature type="transmembrane region" description="Helical" evidence="2">
    <location>
        <begin position="53"/>
        <end position="76"/>
    </location>
</feature>
<gene>
    <name evidence="3" type="ORF">QM012_003554</name>
</gene>
<keyword evidence="2" id="KW-0472">Membrane</keyword>
<protein>
    <submittedName>
        <fullName evidence="3">Uncharacterized protein</fullName>
    </submittedName>
</protein>
<organism evidence="3 4">
    <name type="scientific">Aureobasidium pullulans</name>
    <name type="common">Black yeast</name>
    <name type="synonym">Pullularia pullulans</name>
    <dbReference type="NCBI Taxonomy" id="5580"/>
    <lineage>
        <taxon>Eukaryota</taxon>
        <taxon>Fungi</taxon>
        <taxon>Dikarya</taxon>
        <taxon>Ascomycota</taxon>
        <taxon>Pezizomycotina</taxon>
        <taxon>Dothideomycetes</taxon>
        <taxon>Dothideomycetidae</taxon>
        <taxon>Dothideales</taxon>
        <taxon>Saccotheciaceae</taxon>
        <taxon>Aureobasidium</taxon>
    </lineage>
</organism>
<reference evidence="3 4" key="1">
    <citation type="submission" date="2023-11" db="EMBL/GenBank/DDBJ databases">
        <title>Draft genome sequence and annotation of the polyextremotolerant black yeast-like fungus Aureobasidium pullulans NRRL 62042.</title>
        <authorList>
            <person name="Dielentheis-Frenken M.R.E."/>
            <person name="Wibberg D."/>
            <person name="Blank L.M."/>
            <person name="Tiso T."/>
        </authorList>
    </citation>
    <scope>NUCLEOTIDE SEQUENCE [LARGE SCALE GENOMIC DNA]</scope>
    <source>
        <strain evidence="3 4">NRRL 62042</strain>
    </source>
</reference>
<feature type="compositionally biased region" description="Basic and acidic residues" evidence="1">
    <location>
        <begin position="129"/>
        <end position="139"/>
    </location>
</feature>
<dbReference type="EMBL" id="JASGXD010000016">
    <property type="protein sequence ID" value="KAK6000829.1"/>
    <property type="molecule type" value="Genomic_DNA"/>
</dbReference>
<evidence type="ECO:0000313" key="3">
    <source>
        <dbReference type="EMBL" id="KAK6000829.1"/>
    </source>
</evidence>
<accession>A0ABR0T8S4</accession>